<evidence type="ECO:0000313" key="2">
    <source>
        <dbReference type="EMBL" id="AJQ93199.1"/>
    </source>
</evidence>
<dbReference type="EMBL" id="CP007142">
    <property type="protein sequence ID" value="AJQ93199.1"/>
    <property type="molecule type" value="Genomic_DNA"/>
</dbReference>
<feature type="region of interest" description="Disordered" evidence="1">
    <location>
        <begin position="1"/>
        <end position="38"/>
    </location>
</feature>
<sequence>MTWLGKIPELPAKVNQTGAQTPRRDRPDQSRQTTTGTDYKIIPMVRDFKNDRELQCSSLTSPGPPCPMAQLRND</sequence>
<dbReference type="HOGENOM" id="CLU_2682638_0_0_6"/>
<dbReference type="AlphaFoldDB" id="A0A0C5VSE9"/>
<evidence type="ECO:0000313" key="3">
    <source>
        <dbReference type="Proteomes" id="UP000032266"/>
    </source>
</evidence>
<name>A0A0C5VSE9_9GAMM</name>
<feature type="region of interest" description="Disordered" evidence="1">
    <location>
        <begin position="55"/>
        <end position="74"/>
    </location>
</feature>
<proteinExistence type="predicted"/>
<dbReference type="Proteomes" id="UP000032266">
    <property type="component" value="Chromosome"/>
</dbReference>
<accession>A0A0C5VSE9</accession>
<dbReference type="KEGG" id="gsn:YC6258_01152"/>
<evidence type="ECO:0000256" key="1">
    <source>
        <dbReference type="SAM" id="MobiDB-lite"/>
    </source>
</evidence>
<gene>
    <name evidence="2" type="ORF">YC6258_01152</name>
</gene>
<protein>
    <submittedName>
        <fullName evidence="2">Uncharacterized protein</fullName>
    </submittedName>
</protein>
<organism evidence="2 3">
    <name type="scientific">Gynuella sunshinyii YC6258</name>
    <dbReference type="NCBI Taxonomy" id="1445510"/>
    <lineage>
        <taxon>Bacteria</taxon>
        <taxon>Pseudomonadati</taxon>
        <taxon>Pseudomonadota</taxon>
        <taxon>Gammaproteobacteria</taxon>
        <taxon>Oceanospirillales</taxon>
        <taxon>Saccharospirillaceae</taxon>
        <taxon>Gynuella</taxon>
    </lineage>
</organism>
<keyword evidence="3" id="KW-1185">Reference proteome</keyword>
<reference evidence="2 3" key="1">
    <citation type="submission" date="2014-01" db="EMBL/GenBank/DDBJ databases">
        <title>Full genme sequencing of cellulolytic bacterium Gynuella sunshinyii YC6258T gen. nov., sp. nov.</title>
        <authorList>
            <person name="Khan H."/>
            <person name="Chung E.J."/>
            <person name="Chung Y.R."/>
        </authorList>
    </citation>
    <scope>NUCLEOTIDE SEQUENCE [LARGE SCALE GENOMIC DNA]</scope>
    <source>
        <strain evidence="2 3">YC6258</strain>
    </source>
</reference>